<dbReference type="InterPro" id="IPR036271">
    <property type="entry name" value="Tet_transcr_reg_TetR-rel_C_sf"/>
</dbReference>
<dbReference type="PANTHER" id="PTHR47506">
    <property type="entry name" value="TRANSCRIPTIONAL REGULATORY PROTEIN"/>
    <property type="match status" value="1"/>
</dbReference>
<accession>A0ABV2BQ02</accession>
<dbReference type="InterPro" id="IPR009057">
    <property type="entry name" value="Homeodomain-like_sf"/>
</dbReference>
<comment type="caution">
    <text evidence="6">The sequence shown here is derived from an EMBL/GenBank/DDBJ whole genome shotgun (WGS) entry which is preliminary data.</text>
</comment>
<dbReference type="InterPro" id="IPR011075">
    <property type="entry name" value="TetR_C"/>
</dbReference>
<evidence type="ECO:0000313" key="7">
    <source>
        <dbReference type="Proteomes" id="UP001548189"/>
    </source>
</evidence>
<sequence length="204" mass="23286">MVRKKNPQQTRELILNVAAKLLHRHGYKGLRVDEVVEKTGLTKGALYHHFPNKKELAYAVVDELFYKTFLGHWQELLKSSGDPINVIAESFEFSRKHLSQDELEIGCPLTNLGQEMSHEDEGFRTRINNVFEDWTKLIADLLSKGIQQGNVTPDINPTLTARFLVSSYQGIQCNSKFSKDLNRYHDNVGYLQSIIKNLATRAIA</sequence>
<dbReference type="Gene3D" id="1.10.357.10">
    <property type="entry name" value="Tetracycline Repressor, domain 2"/>
    <property type="match status" value="1"/>
</dbReference>
<evidence type="ECO:0000256" key="3">
    <source>
        <dbReference type="ARBA" id="ARBA00023163"/>
    </source>
</evidence>
<dbReference type="PANTHER" id="PTHR47506:SF1">
    <property type="entry name" value="HTH-TYPE TRANSCRIPTIONAL REGULATOR YJDC"/>
    <property type="match status" value="1"/>
</dbReference>
<dbReference type="RefSeq" id="WP_353873574.1">
    <property type="nucleotide sequence ID" value="NZ_JBEVCJ010000002.1"/>
</dbReference>
<gene>
    <name evidence="6" type="ORF">ABVT43_02680</name>
</gene>
<evidence type="ECO:0000256" key="2">
    <source>
        <dbReference type="ARBA" id="ARBA00023125"/>
    </source>
</evidence>
<dbReference type="EMBL" id="JBEVCJ010000002">
    <property type="protein sequence ID" value="MET1254024.1"/>
    <property type="molecule type" value="Genomic_DNA"/>
</dbReference>
<dbReference type="SUPFAM" id="SSF46689">
    <property type="entry name" value="Homeodomain-like"/>
    <property type="match status" value="1"/>
</dbReference>
<dbReference type="Proteomes" id="UP001548189">
    <property type="component" value="Unassembled WGS sequence"/>
</dbReference>
<dbReference type="SUPFAM" id="SSF48498">
    <property type="entry name" value="Tetracyclin repressor-like, C-terminal domain"/>
    <property type="match status" value="1"/>
</dbReference>
<keyword evidence="3" id="KW-0804">Transcription</keyword>
<evidence type="ECO:0000259" key="5">
    <source>
        <dbReference type="PROSITE" id="PS50977"/>
    </source>
</evidence>
<evidence type="ECO:0000256" key="1">
    <source>
        <dbReference type="ARBA" id="ARBA00023015"/>
    </source>
</evidence>
<feature type="DNA-binding region" description="H-T-H motif" evidence="4">
    <location>
        <begin position="31"/>
        <end position="50"/>
    </location>
</feature>
<dbReference type="PRINTS" id="PR00455">
    <property type="entry name" value="HTHTETR"/>
</dbReference>
<dbReference type="PROSITE" id="PS50977">
    <property type="entry name" value="HTH_TETR_2"/>
    <property type="match status" value="1"/>
</dbReference>
<name>A0ABV2BQ02_9GAMM</name>
<keyword evidence="1" id="KW-0805">Transcription regulation</keyword>
<feature type="domain" description="HTH tetR-type" evidence="5">
    <location>
        <begin position="8"/>
        <end position="68"/>
    </location>
</feature>
<evidence type="ECO:0000313" key="6">
    <source>
        <dbReference type="EMBL" id="MET1254024.1"/>
    </source>
</evidence>
<dbReference type="InterPro" id="IPR001647">
    <property type="entry name" value="HTH_TetR"/>
</dbReference>
<evidence type="ECO:0000256" key="4">
    <source>
        <dbReference type="PROSITE-ProRule" id="PRU00335"/>
    </source>
</evidence>
<keyword evidence="2 4" id="KW-0238">DNA-binding</keyword>
<organism evidence="6 7">
    <name type="scientific">Aliikangiella maris</name>
    <dbReference type="NCBI Taxonomy" id="3162458"/>
    <lineage>
        <taxon>Bacteria</taxon>
        <taxon>Pseudomonadati</taxon>
        <taxon>Pseudomonadota</taxon>
        <taxon>Gammaproteobacteria</taxon>
        <taxon>Oceanospirillales</taxon>
        <taxon>Pleioneaceae</taxon>
        <taxon>Aliikangiella</taxon>
    </lineage>
</organism>
<reference evidence="6 7" key="1">
    <citation type="submission" date="2024-06" db="EMBL/GenBank/DDBJ databases">
        <authorList>
            <person name="Li F."/>
        </authorList>
    </citation>
    <scope>NUCLEOTIDE SEQUENCE [LARGE SCALE GENOMIC DNA]</scope>
    <source>
        <strain evidence="6 7">GXAS 311</strain>
    </source>
</reference>
<keyword evidence="7" id="KW-1185">Reference proteome</keyword>
<protein>
    <submittedName>
        <fullName evidence="6">TetR/AcrR family transcriptional regulator</fullName>
    </submittedName>
</protein>
<dbReference type="Pfam" id="PF16925">
    <property type="entry name" value="TetR_C_13"/>
    <property type="match status" value="1"/>
</dbReference>
<dbReference type="Pfam" id="PF00440">
    <property type="entry name" value="TetR_N"/>
    <property type="match status" value="1"/>
</dbReference>
<proteinExistence type="predicted"/>